<evidence type="ECO:0000313" key="2">
    <source>
        <dbReference type="Proteomes" id="UP000069935"/>
    </source>
</evidence>
<name>A0AAC8ZT38_9PROT</name>
<accession>A0AAC8ZT38</accession>
<dbReference type="Proteomes" id="UP000069935">
    <property type="component" value="Chromosome 1"/>
</dbReference>
<protein>
    <submittedName>
        <fullName evidence="1">Uncharacterized protein</fullName>
    </submittedName>
</protein>
<dbReference type="KEGG" id="ati:AL072_02080"/>
<organism evidence="1 2">
    <name type="scientific">Azospirillum thiophilum</name>
    <dbReference type="NCBI Taxonomy" id="528244"/>
    <lineage>
        <taxon>Bacteria</taxon>
        <taxon>Pseudomonadati</taxon>
        <taxon>Pseudomonadota</taxon>
        <taxon>Alphaproteobacteria</taxon>
        <taxon>Rhodospirillales</taxon>
        <taxon>Azospirillaceae</taxon>
        <taxon>Azospirillum</taxon>
    </lineage>
</organism>
<dbReference type="EMBL" id="CP012401">
    <property type="protein sequence ID" value="ALG69909.1"/>
    <property type="molecule type" value="Genomic_DNA"/>
</dbReference>
<gene>
    <name evidence="1" type="ORF">AL072_02080</name>
</gene>
<reference evidence="2" key="1">
    <citation type="submission" date="2015-08" db="EMBL/GenBank/DDBJ databases">
        <title>Complete Genome Sequence of Azospirillum thiophilum BV-S.</title>
        <authorList>
            <person name="Fomenkov A."/>
            <person name="Vincze T."/>
            <person name="Grabovich M."/>
            <person name="Dubinina G."/>
            <person name="Orlova M."/>
            <person name="Belousova E."/>
            <person name="Roberts R.J."/>
        </authorList>
    </citation>
    <scope>NUCLEOTIDE SEQUENCE [LARGE SCALE GENOMIC DNA]</scope>
    <source>
        <strain evidence="2">BV-S</strain>
    </source>
</reference>
<keyword evidence="2" id="KW-1185">Reference proteome</keyword>
<dbReference type="AlphaFoldDB" id="A0AAC8ZT38"/>
<evidence type="ECO:0000313" key="1">
    <source>
        <dbReference type="EMBL" id="ALG69909.1"/>
    </source>
</evidence>
<proteinExistence type="predicted"/>
<sequence length="67" mass="7221">MKPASSSIVVDEAGPQNFTLAVMFDGRRFECGSYISRAAAMQAGRLFIQRKEGEATGGRTKRKPGKG</sequence>
<reference evidence="1 2" key="2">
    <citation type="journal article" date="2016" name="Genome Announc.">
        <title>Complete Genome Sequence of a Strain of Azospirillum thiophilum Isolated from a Sulfide Spring.</title>
        <authorList>
            <person name="Fomenkov A."/>
            <person name="Vincze T."/>
            <person name="Grabovich M."/>
            <person name="Anton B.P."/>
            <person name="Dubinina G."/>
            <person name="Orlova M."/>
            <person name="Belousova E."/>
            <person name="Roberts R.J."/>
        </authorList>
    </citation>
    <scope>NUCLEOTIDE SEQUENCE [LARGE SCALE GENOMIC DNA]</scope>
    <source>
        <strain evidence="1 2">BV-S</strain>
    </source>
</reference>
<dbReference type="RefSeq" id="WP_045581720.1">
    <property type="nucleotide sequence ID" value="NZ_CP012401.1"/>
</dbReference>